<dbReference type="Gene3D" id="2.30.110.10">
    <property type="entry name" value="Electron Transport, Fmn-binding Protein, Chain A"/>
    <property type="match status" value="1"/>
</dbReference>
<evidence type="ECO:0000259" key="1">
    <source>
        <dbReference type="Pfam" id="PF01243"/>
    </source>
</evidence>
<dbReference type="PANTHER" id="PTHR39336">
    <property type="entry name" value="PYRIDOXAMINE PHOSPHATE OXIDASE FAMILY PROTEIN (AFU_ORTHOLOGUE AFUA_6G11440)"/>
    <property type="match status" value="1"/>
</dbReference>
<reference evidence="2" key="1">
    <citation type="submission" date="2020-02" db="EMBL/GenBank/DDBJ databases">
        <authorList>
            <person name="Meier V. D."/>
        </authorList>
    </citation>
    <scope>NUCLEOTIDE SEQUENCE</scope>
    <source>
        <strain evidence="2">AVDCRST_MAG73</strain>
    </source>
</reference>
<dbReference type="SUPFAM" id="SSF50475">
    <property type="entry name" value="FMN-binding split barrel"/>
    <property type="match status" value="1"/>
</dbReference>
<dbReference type="InterPro" id="IPR011576">
    <property type="entry name" value="Pyridox_Oxase_N"/>
</dbReference>
<evidence type="ECO:0000313" key="2">
    <source>
        <dbReference type="EMBL" id="CAA9548489.1"/>
    </source>
</evidence>
<organism evidence="2">
    <name type="scientific">uncultured Thermomicrobiales bacterium</name>
    <dbReference type="NCBI Taxonomy" id="1645740"/>
    <lineage>
        <taxon>Bacteria</taxon>
        <taxon>Pseudomonadati</taxon>
        <taxon>Thermomicrobiota</taxon>
        <taxon>Thermomicrobia</taxon>
        <taxon>Thermomicrobiales</taxon>
        <taxon>environmental samples</taxon>
    </lineage>
</organism>
<dbReference type="Pfam" id="PF01243">
    <property type="entry name" value="PNPOx_N"/>
    <property type="match status" value="1"/>
</dbReference>
<sequence>MGQIYDALDARLQGWIAAQPMFFVATAPSGSDGHINLSPKGDMATFRVLDPTTVAYVDLTASGIETVAHLRDNGRIVVMFCAFAGPPRILRLHGRGRFVAPGNPGFGDLLAGFAPSPGIVATLRGIVVVAVTRIADSCGFVVPTMELVGDRDQLYRNAEQKRIKQGAGWQADYQRAKNATSIDGLPGLDIAPDASAGHQGAS</sequence>
<dbReference type="EMBL" id="CADCWE010000176">
    <property type="protein sequence ID" value="CAA9548489.1"/>
    <property type="molecule type" value="Genomic_DNA"/>
</dbReference>
<gene>
    <name evidence="2" type="ORF">AVDCRST_MAG73-2647</name>
</gene>
<name>A0A6J4UEJ7_9BACT</name>
<dbReference type="PANTHER" id="PTHR39336:SF1">
    <property type="entry name" value="PYRIDOXAMINE PHOSPHATE OXIDASE FAMILY PROTEIN (AFU_ORTHOLOGUE AFUA_6G11440)"/>
    <property type="match status" value="1"/>
</dbReference>
<protein>
    <recommendedName>
        <fullName evidence="1">Pyridoxamine 5'-phosphate oxidase N-terminal domain-containing protein</fullName>
    </recommendedName>
</protein>
<dbReference type="InterPro" id="IPR012349">
    <property type="entry name" value="Split_barrel_FMN-bd"/>
</dbReference>
<accession>A0A6J4UEJ7</accession>
<feature type="domain" description="Pyridoxamine 5'-phosphate oxidase N-terminal" evidence="1">
    <location>
        <begin position="9"/>
        <end position="100"/>
    </location>
</feature>
<proteinExistence type="predicted"/>
<dbReference type="AlphaFoldDB" id="A0A6J4UEJ7"/>